<keyword evidence="2" id="KW-0732">Signal</keyword>
<evidence type="ECO:0000313" key="4">
    <source>
        <dbReference type="Proteomes" id="UP000050786"/>
    </source>
</evidence>
<name>A0A0N7LN57_9RHOB</name>
<feature type="chain" id="PRO_5006015426" evidence="2">
    <location>
        <begin position="23"/>
        <end position="202"/>
    </location>
</feature>
<gene>
    <name evidence="3" type="ORF">RUM4293_00364</name>
</gene>
<proteinExistence type="predicted"/>
<dbReference type="Pfam" id="PF06776">
    <property type="entry name" value="IalB"/>
    <property type="match status" value="1"/>
</dbReference>
<dbReference type="InterPro" id="IPR010642">
    <property type="entry name" value="Invasion_prot_B"/>
</dbReference>
<dbReference type="Gene3D" id="2.60.40.1880">
    <property type="entry name" value="Invasion associated locus B (IalB) protein"/>
    <property type="match status" value="1"/>
</dbReference>
<feature type="region of interest" description="Disordered" evidence="1">
    <location>
        <begin position="25"/>
        <end position="57"/>
    </location>
</feature>
<dbReference type="AlphaFoldDB" id="A0A0N7LN57"/>
<keyword evidence="4" id="KW-1185">Reference proteome</keyword>
<dbReference type="EMBL" id="CYPS01000008">
    <property type="protein sequence ID" value="CUH41492.1"/>
    <property type="molecule type" value="Genomic_DNA"/>
</dbReference>
<dbReference type="Proteomes" id="UP000050786">
    <property type="component" value="Unassembled WGS sequence"/>
</dbReference>
<evidence type="ECO:0000256" key="2">
    <source>
        <dbReference type="SAM" id="SignalP"/>
    </source>
</evidence>
<feature type="signal peptide" evidence="2">
    <location>
        <begin position="1"/>
        <end position="22"/>
    </location>
</feature>
<dbReference type="RefSeq" id="WP_058271606.1">
    <property type="nucleotide sequence ID" value="NZ_CYPS01000008.1"/>
</dbReference>
<organism evidence="3 4">
    <name type="scientific">Ruegeria atlantica</name>
    <dbReference type="NCBI Taxonomy" id="81569"/>
    <lineage>
        <taxon>Bacteria</taxon>
        <taxon>Pseudomonadati</taxon>
        <taxon>Pseudomonadota</taxon>
        <taxon>Alphaproteobacteria</taxon>
        <taxon>Rhodobacterales</taxon>
        <taxon>Roseobacteraceae</taxon>
        <taxon>Ruegeria</taxon>
    </lineage>
</organism>
<reference evidence="4" key="1">
    <citation type="submission" date="2015-09" db="EMBL/GenBank/DDBJ databases">
        <authorList>
            <person name="Rodrigo-Torres L."/>
            <person name="Arahal D.R."/>
        </authorList>
    </citation>
    <scope>NUCLEOTIDE SEQUENCE [LARGE SCALE GENOMIC DNA]</scope>
    <source>
        <strain evidence="4">CECT 4293</strain>
    </source>
</reference>
<protein>
    <submittedName>
        <fullName evidence="3">Invasion protein B, involved in pathogenesis</fullName>
    </submittedName>
</protein>
<evidence type="ECO:0000256" key="1">
    <source>
        <dbReference type="SAM" id="MobiDB-lite"/>
    </source>
</evidence>
<evidence type="ECO:0000313" key="3">
    <source>
        <dbReference type="EMBL" id="CUH41492.1"/>
    </source>
</evidence>
<sequence>MIKNTLSVSLVTAALWCGAAYAQETTQETEQQPQTSQTEVGSDLDLGETGPRNGEQYVKEEKGDWAILCIKTDADEDPCAMRQILTGEQGQPIAEITLEKLPEGVAAVAGATVVVPLETMLQAQLALSIDGAPGKRYDYHHCNPVGCVAQMGFTEGDVDAMKVGTKATLSLVSVLAPNQLLQLEISLSGFTAGFEGLKVLQN</sequence>
<dbReference type="InterPro" id="IPR038696">
    <property type="entry name" value="IalB_sf"/>
</dbReference>
<accession>A0A0N7LN57</accession>
<feature type="compositionally biased region" description="Low complexity" evidence="1">
    <location>
        <begin position="25"/>
        <end position="39"/>
    </location>
</feature>